<organism evidence="1 2">
    <name type="scientific">Nocardia vinacea</name>
    <dbReference type="NCBI Taxonomy" id="96468"/>
    <lineage>
        <taxon>Bacteria</taxon>
        <taxon>Bacillati</taxon>
        <taxon>Actinomycetota</taxon>
        <taxon>Actinomycetes</taxon>
        <taxon>Mycobacteriales</taxon>
        <taxon>Nocardiaceae</taxon>
        <taxon>Nocardia</taxon>
    </lineage>
</organism>
<accession>A0ABZ1YLF7</accession>
<protein>
    <recommendedName>
        <fullName evidence="3">DUF1902 domain-containing protein</fullName>
    </recommendedName>
</protein>
<dbReference type="RefSeq" id="WP_329405434.1">
    <property type="nucleotide sequence ID" value="NZ_CP109441.1"/>
</dbReference>
<dbReference type="Proteomes" id="UP001432062">
    <property type="component" value="Chromosome"/>
</dbReference>
<gene>
    <name evidence="1" type="ORF">OG563_26600</name>
</gene>
<evidence type="ECO:0000313" key="2">
    <source>
        <dbReference type="Proteomes" id="UP001432062"/>
    </source>
</evidence>
<dbReference type="EMBL" id="CP109441">
    <property type="protein sequence ID" value="WUV42816.1"/>
    <property type="molecule type" value="Genomic_DNA"/>
</dbReference>
<evidence type="ECO:0000313" key="1">
    <source>
        <dbReference type="EMBL" id="WUV42816.1"/>
    </source>
</evidence>
<keyword evidence="2" id="KW-1185">Reference proteome</keyword>
<sequence length="88" mass="9741">MSDTWSVATWADGFGFWHAKVSVPYNAELPDAAVHNVARDAILAELEVRVTNLDHGRMLAVLAELHHDAEAGTLVAEYREEWPDLVGD</sequence>
<name>A0ABZ1YLF7_9NOCA</name>
<evidence type="ECO:0008006" key="3">
    <source>
        <dbReference type="Google" id="ProtNLM"/>
    </source>
</evidence>
<reference evidence="1" key="1">
    <citation type="submission" date="2022-10" db="EMBL/GenBank/DDBJ databases">
        <title>The complete genomes of actinobacterial strains from the NBC collection.</title>
        <authorList>
            <person name="Joergensen T.S."/>
            <person name="Alvarez Arevalo M."/>
            <person name="Sterndorff E.B."/>
            <person name="Faurdal D."/>
            <person name="Vuksanovic O."/>
            <person name="Mourched A.-S."/>
            <person name="Charusanti P."/>
            <person name="Shaw S."/>
            <person name="Blin K."/>
            <person name="Weber T."/>
        </authorList>
    </citation>
    <scope>NUCLEOTIDE SEQUENCE</scope>
    <source>
        <strain evidence="1">NBC_01482</strain>
    </source>
</reference>
<proteinExistence type="predicted"/>